<name>A0A834ZIM6_TETSI</name>
<feature type="domain" description="Glycoside hydrolase family 9" evidence="11">
    <location>
        <begin position="123"/>
        <end position="589"/>
    </location>
</feature>
<evidence type="ECO:0000256" key="10">
    <source>
        <dbReference type="SAM" id="Phobius"/>
    </source>
</evidence>
<protein>
    <recommendedName>
        <fullName evidence="3">cellulase</fullName>
        <ecNumber evidence="3">3.2.1.4</ecNumber>
    </recommendedName>
</protein>
<evidence type="ECO:0000259" key="11">
    <source>
        <dbReference type="Pfam" id="PF00759"/>
    </source>
</evidence>
<dbReference type="EMBL" id="JABCRI010000006">
    <property type="protein sequence ID" value="KAF8404391.1"/>
    <property type="molecule type" value="Genomic_DNA"/>
</dbReference>
<comment type="caution">
    <text evidence="12">The sequence shown here is derived from an EMBL/GenBank/DDBJ whole genome shotgun (WGS) entry which is preliminary data.</text>
</comment>
<evidence type="ECO:0000256" key="6">
    <source>
        <dbReference type="ARBA" id="ARBA00023277"/>
    </source>
</evidence>
<dbReference type="InterPro" id="IPR008928">
    <property type="entry name" value="6-hairpin_glycosidase_sf"/>
</dbReference>
<dbReference type="Gene3D" id="1.50.10.10">
    <property type="match status" value="1"/>
</dbReference>
<dbReference type="Proteomes" id="UP000655225">
    <property type="component" value="Unassembled WGS sequence"/>
</dbReference>
<dbReference type="PANTHER" id="PTHR22298">
    <property type="entry name" value="ENDO-1,4-BETA-GLUCANASE"/>
    <property type="match status" value="1"/>
</dbReference>
<evidence type="ECO:0000313" key="12">
    <source>
        <dbReference type="EMBL" id="KAF8404391.1"/>
    </source>
</evidence>
<keyword evidence="6" id="KW-0119">Carbohydrate metabolism</keyword>
<organism evidence="12 13">
    <name type="scientific">Tetracentron sinense</name>
    <name type="common">Spur-leaf</name>
    <dbReference type="NCBI Taxonomy" id="13715"/>
    <lineage>
        <taxon>Eukaryota</taxon>
        <taxon>Viridiplantae</taxon>
        <taxon>Streptophyta</taxon>
        <taxon>Embryophyta</taxon>
        <taxon>Tracheophyta</taxon>
        <taxon>Spermatophyta</taxon>
        <taxon>Magnoliopsida</taxon>
        <taxon>Trochodendrales</taxon>
        <taxon>Trochodendraceae</taxon>
        <taxon>Tetracentron</taxon>
    </lineage>
</organism>
<reference evidence="12 13" key="1">
    <citation type="submission" date="2020-04" db="EMBL/GenBank/DDBJ databases">
        <title>Plant Genome Project.</title>
        <authorList>
            <person name="Zhang R.-G."/>
        </authorList>
    </citation>
    <scope>NUCLEOTIDE SEQUENCE [LARGE SCALE GENOMIC DNA]</scope>
    <source>
        <strain evidence="12">YNK0</strain>
        <tissue evidence="12">Leaf</tissue>
    </source>
</reference>
<sequence length="628" mass="69228">MPESRSSLGSPSHNPTSENDMSSVMYVHSISEAGRLLPSASRWNAIELDFNLLPASSIPLDRAASKYSKSVKFNLVITDKKYFNRFIYISLSLVFVILAVVLLLRFLPHKHKHNSSSKNLTLALGQALMFFDAQKSGILVNNSVSFRGDSGVQDGNSSNTHVNLIGGFYDSGNNIKFSFPTAYTVTLLSWTVIEYHEKYADIGELDHVKNIIKWGSDYLLKLFVPPNSTSDSTILYSQASDLRDNDINCWQRPEDMTYPRPVSICRNTASDLAGEIVAALSAASLVFKEEKAYAGELTKAAENLFGLATGNSVKQGTYTMDNACGGEARQFYNSSNYLDELVWGGTWLFFATGNSSYLGYATNNFTSAAKAELNLDKGVFDWNSKLAANAVLLTRLRYFRDPGYPYEATLDSSSDMTDWLMCSYLSDQYFKKTQGGLILLRPDRSAPLQFAATAAFLTKLYSDYLELLQSRGGSCSSTDSFSLEMLQSFSMSQASISSDNPTKMSYVVGFGDNYPTQVHHRGASIPWDNQWHSCAEGDRWLHSNDPNPNVLLGAMVAGPDQDDMFSDERDKPEYTEPSISSNAGLVAALIALHDPPHYSSRLNAINGGMDKMGIFANIRVQPSSNAAP</sequence>
<dbReference type="SUPFAM" id="SSF48208">
    <property type="entry name" value="Six-hairpin glycosidases"/>
    <property type="match status" value="1"/>
</dbReference>
<dbReference type="GO" id="GO:0008810">
    <property type="term" value="F:cellulase activity"/>
    <property type="evidence" value="ECO:0007669"/>
    <property type="project" value="UniProtKB-EC"/>
</dbReference>
<evidence type="ECO:0000256" key="4">
    <source>
        <dbReference type="ARBA" id="ARBA00022801"/>
    </source>
</evidence>
<dbReference type="EC" id="3.2.1.4" evidence="3"/>
<dbReference type="Pfam" id="PF00759">
    <property type="entry name" value="Glyco_hydro_9"/>
    <property type="match status" value="1"/>
</dbReference>
<proteinExistence type="inferred from homology"/>
<feature type="transmembrane region" description="Helical" evidence="10">
    <location>
        <begin position="86"/>
        <end position="107"/>
    </location>
</feature>
<evidence type="ECO:0000256" key="5">
    <source>
        <dbReference type="ARBA" id="ARBA00023001"/>
    </source>
</evidence>
<keyword evidence="10" id="KW-1133">Transmembrane helix</keyword>
<keyword evidence="10" id="KW-0812">Transmembrane</keyword>
<dbReference type="OrthoDB" id="10257085at2759"/>
<keyword evidence="10" id="KW-0472">Membrane</keyword>
<keyword evidence="8" id="KW-0624">Polysaccharide degradation</keyword>
<evidence type="ECO:0000256" key="9">
    <source>
        <dbReference type="SAM" id="MobiDB-lite"/>
    </source>
</evidence>
<dbReference type="InterPro" id="IPR001701">
    <property type="entry name" value="Glyco_hydro_9"/>
</dbReference>
<accession>A0A834ZIM6</accession>
<keyword evidence="7" id="KW-0326">Glycosidase</keyword>
<evidence type="ECO:0000256" key="7">
    <source>
        <dbReference type="ARBA" id="ARBA00023295"/>
    </source>
</evidence>
<keyword evidence="5" id="KW-0136">Cellulose degradation</keyword>
<evidence type="ECO:0000256" key="3">
    <source>
        <dbReference type="ARBA" id="ARBA00012601"/>
    </source>
</evidence>
<evidence type="ECO:0000256" key="8">
    <source>
        <dbReference type="ARBA" id="ARBA00023326"/>
    </source>
</evidence>
<feature type="region of interest" description="Disordered" evidence="9">
    <location>
        <begin position="1"/>
        <end position="20"/>
    </location>
</feature>
<dbReference type="InterPro" id="IPR012341">
    <property type="entry name" value="6hp_glycosidase-like_sf"/>
</dbReference>
<evidence type="ECO:0000256" key="2">
    <source>
        <dbReference type="ARBA" id="ARBA00007072"/>
    </source>
</evidence>
<gene>
    <name evidence="12" type="ORF">HHK36_009274</name>
</gene>
<comment type="similarity">
    <text evidence="2">Belongs to the glycosyl hydrolase 9 (cellulase E) family.</text>
</comment>
<dbReference type="AlphaFoldDB" id="A0A834ZIM6"/>
<dbReference type="GO" id="GO:0030245">
    <property type="term" value="P:cellulose catabolic process"/>
    <property type="evidence" value="ECO:0007669"/>
    <property type="project" value="UniProtKB-KW"/>
</dbReference>
<evidence type="ECO:0000313" key="13">
    <source>
        <dbReference type="Proteomes" id="UP000655225"/>
    </source>
</evidence>
<evidence type="ECO:0000256" key="1">
    <source>
        <dbReference type="ARBA" id="ARBA00000966"/>
    </source>
</evidence>
<keyword evidence="4" id="KW-0378">Hydrolase</keyword>
<comment type="catalytic activity">
    <reaction evidence="1">
        <text>Endohydrolysis of (1-&gt;4)-beta-D-glucosidic linkages in cellulose, lichenin and cereal beta-D-glucans.</text>
        <dbReference type="EC" id="3.2.1.4"/>
    </reaction>
</comment>
<dbReference type="OMA" id="VWGGTWL"/>
<keyword evidence="13" id="KW-1185">Reference proteome</keyword>